<name>A0ACB8F7W8_9SAUR</name>
<evidence type="ECO:0000313" key="2">
    <source>
        <dbReference type="Proteomes" id="UP000827872"/>
    </source>
</evidence>
<comment type="caution">
    <text evidence="1">The sequence shown here is derived from an EMBL/GenBank/DDBJ whole genome shotgun (WGS) entry which is preliminary data.</text>
</comment>
<keyword evidence="2" id="KW-1185">Reference proteome</keyword>
<organism evidence="1 2">
    <name type="scientific">Sphaerodactylus townsendi</name>
    <dbReference type="NCBI Taxonomy" id="933632"/>
    <lineage>
        <taxon>Eukaryota</taxon>
        <taxon>Metazoa</taxon>
        <taxon>Chordata</taxon>
        <taxon>Craniata</taxon>
        <taxon>Vertebrata</taxon>
        <taxon>Euteleostomi</taxon>
        <taxon>Lepidosauria</taxon>
        <taxon>Squamata</taxon>
        <taxon>Bifurcata</taxon>
        <taxon>Gekkota</taxon>
        <taxon>Sphaerodactylidae</taxon>
        <taxon>Sphaerodactylus</taxon>
    </lineage>
</organism>
<dbReference type="Proteomes" id="UP000827872">
    <property type="component" value="Linkage Group LG08"/>
</dbReference>
<protein>
    <submittedName>
        <fullName evidence="1">Uncharacterized protein</fullName>
    </submittedName>
</protein>
<reference evidence="1" key="1">
    <citation type="submission" date="2021-08" db="EMBL/GenBank/DDBJ databases">
        <title>The first chromosome-level gecko genome reveals the dynamic sex chromosomes of Neotropical dwarf geckos (Sphaerodactylidae: Sphaerodactylus).</title>
        <authorList>
            <person name="Pinto B.J."/>
            <person name="Keating S.E."/>
            <person name="Gamble T."/>
        </authorList>
    </citation>
    <scope>NUCLEOTIDE SEQUENCE</scope>
    <source>
        <strain evidence="1">TG3544</strain>
    </source>
</reference>
<dbReference type="EMBL" id="CM037621">
    <property type="protein sequence ID" value="KAH8001263.1"/>
    <property type="molecule type" value="Genomic_DNA"/>
</dbReference>
<sequence>MQCNDLIYTGVRDVTGRESVVIVQGHVAVEGVLLFGQKYFYVCEHFTLSHLQEVYCTRHCLSSISDSFIYTLCYKDQAMGQQVCSRYSYDDIKEIHPVRFLLQEVAVEIFFENGYSVFLVFHNGARKKPLKRYLP</sequence>
<proteinExistence type="predicted"/>
<gene>
    <name evidence="1" type="ORF">K3G42_003503</name>
</gene>
<accession>A0ACB8F7W8</accession>
<evidence type="ECO:0000313" key="1">
    <source>
        <dbReference type="EMBL" id="KAH8001263.1"/>
    </source>
</evidence>